<dbReference type="SUPFAM" id="SSF55729">
    <property type="entry name" value="Acyl-CoA N-acyltransferases (Nat)"/>
    <property type="match status" value="1"/>
</dbReference>
<dbReference type="Gene3D" id="3.40.630.30">
    <property type="match status" value="1"/>
</dbReference>
<gene>
    <name evidence="2" type="ORF">VIBNISOn1_1030004</name>
</gene>
<name>A0AAV2VHS7_9VIBR</name>
<dbReference type="Proteomes" id="UP000018211">
    <property type="component" value="Unassembled WGS sequence"/>
</dbReference>
<comment type="caution">
    <text evidence="2">The sequence shown here is derived from an EMBL/GenBank/DDBJ whole genome shotgun (WGS) entry which is preliminary data.</text>
</comment>
<organism evidence="2 3">
    <name type="scientific">Vibrio nigripulchritudo SOn1</name>
    <dbReference type="NCBI Taxonomy" id="1238450"/>
    <lineage>
        <taxon>Bacteria</taxon>
        <taxon>Pseudomonadati</taxon>
        <taxon>Pseudomonadota</taxon>
        <taxon>Gammaproteobacteria</taxon>
        <taxon>Vibrionales</taxon>
        <taxon>Vibrionaceae</taxon>
        <taxon>Vibrio</taxon>
    </lineage>
</organism>
<dbReference type="RefSeq" id="WP_022610105.1">
    <property type="nucleotide sequence ID" value="NZ_LK391965.1"/>
</dbReference>
<evidence type="ECO:0000313" key="2">
    <source>
        <dbReference type="EMBL" id="CCO44173.1"/>
    </source>
</evidence>
<dbReference type="CDD" id="cd04301">
    <property type="entry name" value="NAT_SF"/>
    <property type="match status" value="1"/>
</dbReference>
<sequence length="141" mass="16214">MSELEVKILDPIQLPLVKRLYKQHYSSAKPKSDELTLVGYLSGNMIAAVRFRTIEDFRLLTGMVIATEHRKKGFGSMLMEHCRNNVLEPSDYCFAYEHLKNFYQSHGFVTVSTEALPGSLKSLFTRYRNSGKKLKAMKYNV</sequence>
<dbReference type="PROSITE" id="PS51186">
    <property type="entry name" value="GNAT"/>
    <property type="match status" value="1"/>
</dbReference>
<feature type="domain" description="N-acetyltransferase" evidence="1">
    <location>
        <begin position="4"/>
        <end position="126"/>
    </location>
</feature>
<reference evidence="2 3" key="1">
    <citation type="journal article" date="2013" name="ISME J.">
        <title>Comparative genomics of pathogenic lineages of Vibrio nigripulchritudo identifies virulence-associated traits.</title>
        <authorList>
            <person name="Goudenege D."/>
            <person name="Labreuche Y."/>
            <person name="Krin E."/>
            <person name="Ansquer D."/>
            <person name="Mangenot S."/>
            <person name="Calteau A."/>
            <person name="Medigue C."/>
            <person name="Mazel D."/>
            <person name="Polz M.F."/>
            <person name="Le Roux F."/>
        </authorList>
    </citation>
    <scope>NUCLEOTIDE SEQUENCE [LARGE SCALE GENOMIC DNA]</scope>
    <source>
        <strain evidence="2 3">SOn1</strain>
    </source>
</reference>
<proteinExistence type="predicted"/>
<evidence type="ECO:0000259" key="1">
    <source>
        <dbReference type="PROSITE" id="PS51186"/>
    </source>
</evidence>
<dbReference type="InterPro" id="IPR016181">
    <property type="entry name" value="Acyl_CoA_acyltransferase"/>
</dbReference>
<accession>A0AAV2VHS7</accession>
<dbReference type="AlphaFoldDB" id="A0AAV2VHS7"/>
<dbReference type="InterPro" id="IPR000182">
    <property type="entry name" value="GNAT_dom"/>
</dbReference>
<dbReference type="EMBL" id="CAOF01000006">
    <property type="protein sequence ID" value="CCO44173.1"/>
    <property type="molecule type" value="Genomic_DNA"/>
</dbReference>
<dbReference type="GO" id="GO:0016747">
    <property type="term" value="F:acyltransferase activity, transferring groups other than amino-acyl groups"/>
    <property type="evidence" value="ECO:0007669"/>
    <property type="project" value="InterPro"/>
</dbReference>
<dbReference type="Pfam" id="PF13508">
    <property type="entry name" value="Acetyltransf_7"/>
    <property type="match status" value="1"/>
</dbReference>
<evidence type="ECO:0000313" key="3">
    <source>
        <dbReference type="Proteomes" id="UP000018211"/>
    </source>
</evidence>
<protein>
    <submittedName>
        <fullName evidence="2">Acyl-CoA N-acyltransferase</fullName>
    </submittedName>
</protein>